<reference evidence="3" key="1">
    <citation type="journal article" date="2019" name="Int. J. Syst. Evol. Microbiol.">
        <title>The Global Catalogue of Microorganisms (GCM) 10K type strain sequencing project: providing services to taxonomists for standard genome sequencing and annotation.</title>
        <authorList>
            <consortium name="The Broad Institute Genomics Platform"/>
            <consortium name="The Broad Institute Genome Sequencing Center for Infectious Disease"/>
            <person name="Wu L."/>
            <person name="Ma J."/>
        </authorList>
    </citation>
    <scope>NUCLEOTIDE SEQUENCE [LARGE SCALE GENOMIC DNA]</scope>
    <source>
        <strain evidence="3">JCM 17925</strain>
    </source>
</reference>
<dbReference type="Proteomes" id="UP001500936">
    <property type="component" value="Unassembled WGS sequence"/>
</dbReference>
<organism evidence="2 3">
    <name type="scientific">Nibrella viscosa</name>
    <dbReference type="NCBI Taxonomy" id="1084524"/>
    <lineage>
        <taxon>Bacteria</taxon>
        <taxon>Pseudomonadati</taxon>
        <taxon>Bacteroidota</taxon>
        <taxon>Cytophagia</taxon>
        <taxon>Cytophagales</taxon>
        <taxon>Spirosomataceae</taxon>
        <taxon>Nibrella</taxon>
    </lineage>
</organism>
<dbReference type="RefSeq" id="WP_345264442.1">
    <property type="nucleotide sequence ID" value="NZ_BAABHB010000001.1"/>
</dbReference>
<evidence type="ECO:0000313" key="2">
    <source>
        <dbReference type="EMBL" id="GAA4398583.1"/>
    </source>
</evidence>
<evidence type="ECO:0000313" key="3">
    <source>
        <dbReference type="Proteomes" id="UP001500936"/>
    </source>
</evidence>
<evidence type="ECO:0000259" key="1">
    <source>
        <dbReference type="Pfam" id="PF13648"/>
    </source>
</evidence>
<keyword evidence="3" id="KW-1185">Reference proteome</keyword>
<dbReference type="Pfam" id="PF13648">
    <property type="entry name" value="Lipocalin_4"/>
    <property type="match status" value="1"/>
</dbReference>
<dbReference type="InterPro" id="IPR024311">
    <property type="entry name" value="Lipocalin-like"/>
</dbReference>
<name>A0ABP8JZS6_9BACT</name>
<sequence length="155" mass="17209">MKNRIVYLVLAGLLPLFGLRLAPVGAPDITGSWRMSSHRVDPARNGIADLYEHYKNLYGGCREDMGMTFNADGSVKVIPIKGCQNPLGALMMKVVMASSAATSWQATDQKITLKDRKGNQQEYDLKVNGSTMTWGFDSKDNEGVVRHTVEFRKEL</sequence>
<comment type="caution">
    <text evidence="2">The sequence shown here is derived from an EMBL/GenBank/DDBJ whole genome shotgun (WGS) entry which is preliminary data.</text>
</comment>
<dbReference type="EMBL" id="BAABHB010000001">
    <property type="protein sequence ID" value="GAA4398583.1"/>
    <property type="molecule type" value="Genomic_DNA"/>
</dbReference>
<protein>
    <recommendedName>
        <fullName evidence="1">Lipocalin-like domain-containing protein</fullName>
    </recommendedName>
</protein>
<accession>A0ABP8JZS6</accession>
<feature type="domain" description="Lipocalin-like" evidence="1">
    <location>
        <begin position="29"/>
        <end position="134"/>
    </location>
</feature>
<gene>
    <name evidence="2" type="ORF">GCM10023187_09420</name>
</gene>
<proteinExistence type="predicted"/>